<feature type="compositionally biased region" description="Basic and acidic residues" evidence="6">
    <location>
        <begin position="174"/>
        <end position="183"/>
    </location>
</feature>
<dbReference type="InterPro" id="IPR035980">
    <property type="entry name" value="Ribosomal_bS6_sf"/>
</dbReference>
<dbReference type="Pfam" id="PF01250">
    <property type="entry name" value="Ribosomal_S6"/>
    <property type="match status" value="1"/>
</dbReference>
<protein>
    <recommendedName>
        <fullName evidence="8">30S ribosomal protein S6</fullName>
    </recommendedName>
</protein>
<reference evidence="7" key="1">
    <citation type="journal article" date="2015" name="Nature">
        <title>Complex archaea that bridge the gap between prokaryotes and eukaryotes.</title>
        <authorList>
            <person name="Spang A."/>
            <person name="Saw J.H."/>
            <person name="Jorgensen S.L."/>
            <person name="Zaremba-Niedzwiedzka K."/>
            <person name="Martijn J."/>
            <person name="Lind A.E."/>
            <person name="van Eijk R."/>
            <person name="Schleper C."/>
            <person name="Guy L."/>
            <person name="Ettema T.J."/>
        </authorList>
    </citation>
    <scope>NUCLEOTIDE SEQUENCE</scope>
</reference>
<keyword evidence="2" id="KW-0699">rRNA-binding</keyword>
<evidence type="ECO:0000313" key="7">
    <source>
        <dbReference type="EMBL" id="KKN61884.1"/>
    </source>
</evidence>
<evidence type="ECO:0000256" key="2">
    <source>
        <dbReference type="ARBA" id="ARBA00022730"/>
    </source>
</evidence>
<dbReference type="AlphaFoldDB" id="A0A0F9S4A6"/>
<evidence type="ECO:0000256" key="6">
    <source>
        <dbReference type="SAM" id="MobiDB-lite"/>
    </source>
</evidence>
<dbReference type="Gene3D" id="3.30.70.60">
    <property type="match status" value="1"/>
</dbReference>
<keyword evidence="5" id="KW-0687">Ribonucleoprotein</keyword>
<keyword evidence="3" id="KW-0694">RNA-binding</keyword>
<dbReference type="NCBIfam" id="TIGR00166">
    <property type="entry name" value="S6"/>
    <property type="match status" value="1"/>
</dbReference>
<accession>A0A0F9S4A6</accession>
<dbReference type="InterPro" id="IPR014717">
    <property type="entry name" value="Transl_elong_EF1B/ribsomal_bS6"/>
</dbReference>
<dbReference type="InterPro" id="IPR020815">
    <property type="entry name" value="Ribosomal_bS6_CS"/>
</dbReference>
<proteinExistence type="inferred from homology"/>
<name>A0A0F9S4A6_9ZZZZ</name>
<dbReference type="InterPro" id="IPR000529">
    <property type="entry name" value="Ribosomal_bS6"/>
</dbReference>
<sequence length="205" mass="23650">MRQYETVFLISPNLEEEETTKIITQISGIISKEKGKLIQEDRWGKKRLAYPIKKFEEAFYVFFHYEGDSNIPVELEKRFKQTEAILRFLTVKKETRENVRKKRKGMPEEEAAAPSAEAEIVAPQEEKVELKEEEKISVPAKEEESAVPQDEEKVELKEEEAAAPSAEAEIVAPQEEKVERKEEEEISVPAKEEESAVPQDEEKVE</sequence>
<evidence type="ECO:0008006" key="8">
    <source>
        <dbReference type="Google" id="ProtNLM"/>
    </source>
</evidence>
<evidence type="ECO:0000256" key="3">
    <source>
        <dbReference type="ARBA" id="ARBA00022884"/>
    </source>
</evidence>
<dbReference type="SUPFAM" id="SSF54995">
    <property type="entry name" value="Ribosomal protein S6"/>
    <property type="match status" value="1"/>
</dbReference>
<dbReference type="GO" id="GO:1990904">
    <property type="term" value="C:ribonucleoprotein complex"/>
    <property type="evidence" value="ECO:0007669"/>
    <property type="project" value="UniProtKB-KW"/>
</dbReference>
<dbReference type="InterPro" id="IPR020814">
    <property type="entry name" value="Ribosomal_S6_plastid/chlpt"/>
</dbReference>
<dbReference type="PROSITE" id="PS01048">
    <property type="entry name" value="RIBOSOMAL_S6"/>
    <property type="match status" value="1"/>
</dbReference>
<dbReference type="PANTHER" id="PTHR21011:SF1">
    <property type="entry name" value="SMALL RIBOSOMAL SUBUNIT PROTEIN BS6M"/>
    <property type="match status" value="1"/>
</dbReference>
<feature type="non-terminal residue" evidence="7">
    <location>
        <position position="205"/>
    </location>
</feature>
<dbReference type="GO" id="GO:0006412">
    <property type="term" value="P:translation"/>
    <property type="evidence" value="ECO:0007669"/>
    <property type="project" value="InterPro"/>
</dbReference>
<keyword evidence="4" id="KW-0689">Ribosomal protein</keyword>
<feature type="compositionally biased region" description="Low complexity" evidence="6">
    <location>
        <begin position="162"/>
        <end position="172"/>
    </location>
</feature>
<evidence type="ECO:0000256" key="4">
    <source>
        <dbReference type="ARBA" id="ARBA00022980"/>
    </source>
</evidence>
<dbReference type="CDD" id="cd00473">
    <property type="entry name" value="bS6"/>
    <property type="match status" value="1"/>
</dbReference>
<dbReference type="GO" id="GO:0005737">
    <property type="term" value="C:cytoplasm"/>
    <property type="evidence" value="ECO:0007669"/>
    <property type="project" value="UniProtKB-ARBA"/>
</dbReference>
<feature type="region of interest" description="Disordered" evidence="6">
    <location>
        <begin position="98"/>
        <end position="205"/>
    </location>
</feature>
<dbReference type="GO" id="GO:0005840">
    <property type="term" value="C:ribosome"/>
    <property type="evidence" value="ECO:0007669"/>
    <property type="project" value="UniProtKB-KW"/>
</dbReference>
<evidence type="ECO:0000256" key="1">
    <source>
        <dbReference type="ARBA" id="ARBA00009512"/>
    </source>
</evidence>
<organism evidence="7">
    <name type="scientific">marine sediment metagenome</name>
    <dbReference type="NCBI Taxonomy" id="412755"/>
    <lineage>
        <taxon>unclassified sequences</taxon>
        <taxon>metagenomes</taxon>
        <taxon>ecological metagenomes</taxon>
    </lineage>
</organism>
<comment type="similarity">
    <text evidence="1">Belongs to the bacterial ribosomal protein bS6 family.</text>
</comment>
<comment type="caution">
    <text evidence="7">The sequence shown here is derived from an EMBL/GenBank/DDBJ whole genome shotgun (WGS) entry which is preliminary data.</text>
</comment>
<feature type="compositionally biased region" description="Basic and acidic residues" evidence="6">
    <location>
        <begin position="124"/>
        <end position="160"/>
    </location>
</feature>
<dbReference type="EMBL" id="LAZR01000642">
    <property type="protein sequence ID" value="KKN61884.1"/>
    <property type="molecule type" value="Genomic_DNA"/>
</dbReference>
<dbReference type="GO" id="GO:0003735">
    <property type="term" value="F:structural constituent of ribosome"/>
    <property type="evidence" value="ECO:0007669"/>
    <property type="project" value="InterPro"/>
</dbReference>
<dbReference type="HAMAP" id="MF_00360">
    <property type="entry name" value="Ribosomal_bS6"/>
    <property type="match status" value="1"/>
</dbReference>
<dbReference type="GO" id="GO:0070181">
    <property type="term" value="F:small ribosomal subunit rRNA binding"/>
    <property type="evidence" value="ECO:0007669"/>
    <property type="project" value="TreeGrafter"/>
</dbReference>
<gene>
    <name evidence="7" type="ORF">LCGC14_0517710</name>
</gene>
<evidence type="ECO:0000256" key="5">
    <source>
        <dbReference type="ARBA" id="ARBA00023274"/>
    </source>
</evidence>
<dbReference type="PANTHER" id="PTHR21011">
    <property type="entry name" value="MITOCHONDRIAL 28S RIBOSOMAL PROTEIN S6"/>
    <property type="match status" value="1"/>
</dbReference>